<evidence type="ECO:0000313" key="3">
    <source>
        <dbReference type="Proteomes" id="UP000054282"/>
    </source>
</evidence>
<organism evidence="2 3">
    <name type="scientific">Plasmodium falciparum (isolate Dd2)</name>
    <dbReference type="NCBI Taxonomy" id="57267"/>
    <lineage>
        <taxon>Eukaryota</taxon>
        <taxon>Sar</taxon>
        <taxon>Alveolata</taxon>
        <taxon>Apicomplexa</taxon>
        <taxon>Aconoidasida</taxon>
        <taxon>Haemosporida</taxon>
        <taxon>Plasmodiidae</taxon>
        <taxon>Plasmodium</taxon>
        <taxon>Plasmodium (Laverania)</taxon>
    </lineage>
</organism>
<feature type="compositionally biased region" description="Low complexity" evidence="1">
    <location>
        <begin position="219"/>
        <end position="230"/>
    </location>
</feature>
<reference evidence="3" key="1">
    <citation type="submission" date="2006-09" db="EMBL/GenBank/DDBJ databases">
        <title>Annotation of Plasmodium falciparum Dd2.</title>
        <authorList>
            <consortium name="The Broad Institute Genome Sequencing Platform"/>
            <person name="Volkman S.K."/>
            <person name="Neafsey D.E."/>
            <person name="Dash A.P."/>
            <person name="Chitnis C.E."/>
            <person name="Hartl D.L."/>
            <person name="Young S.K."/>
            <person name="Zeng Q."/>
            <person name="Koehrsen M."/>
            <person name="Alvarado L."/>
            <person name="Berlin A."/>
            <person name="Borenstein D."/>
            <person name="Chapman S.B."/>
            <person name="Chen Z."/>
            <person name="Engels R."/>
            <person name="Freedman E."/>
            <person name="Gellesch M."/>
            <person name="Goldberg J."/>
            <person name="Griggs A."/>
            <person name="Gujja S."/>
            <person name="Heilman E.R."/>
            <person name="Heiman D.I."/>
            <person name="Howarth C."/>
            <person name="Jen D."/>
            <person name="Larson L."/>
            <person name="Mehta T."/>
            <person name="Neiman D."/>
            <person name="Park D."/>
            <person name="Pearson M."/>
            <person name="Roberts A."/>
            <person name="Saif S."/>
            <person name="Shea T."/>
            <person name="Shenoy N."/>
            <person name="Sisk P."/>
            <person name="Stolte C."/>
            <person name="Sykes S."/>
            <person name="Walk T."/>
            <person name="White J."/>
            <person name="Yandava C."/>
            <person name="Haas B."/>
            <person name="Henn M.R."/>
            <person name="Nusbaum C."/>
            <person name="Birren B."/>
        </authorList>
    </citation>
    <scope>NUCLEOTIDE SEQUENCE [LARGE SCALE GENOMIC DNA]</scope>
</reference>
<evidence type="ECO:0000313" key="2">
    <source>
        <dbReference type="EMBL" id="KOB84733.1"/>
    </source>
</evidence>
<proteinExistence type="predicted"/>
<protein>
    <submittedName>
        <fullName evidence="2">Uncharacterized protein</fullName>
    </submittedName>
</protein>
<dbReference type="OrthoDB" id="372486at2759"/>
<name>A0A0L7LW25_PLAF4</name>
<accession>A0A0L7LW25</accession>
<dbReference type="Proteomes" id="UP000054282">
    <property type="component" value="Unassembled WGS sequence"/>
</dbReference>
<evidence type="ECO:0000256" key="1">
    <source>
        <dbReference type="SAM" id="MobiDB-lite"/>
    </source>
</evidence>
<dbReference type="EMBL" id="DS016060">
    <property type="protein sequence ID" value="KOB84733.1"/>
    <property type="molecule type" value="Genomic_DNA"/>
</dbReference>
<feature type="region of interest" description="Disordered" evidence="1">
    <location>
        <begin position="219"/>
        <end position="240"/>
    </location>
</feature>
<dbReference type="OMA" id="CYEDMFH"/>
<feature type="compositionally biased region" description="Basic and acidic residues" evidence="1">
    <location>
        <begin position="636"/>
        <end position="661"/>
    </location>
</feature>
<reference evidence="3" key="2">
    <citation type="submission" date="2006-09" db="EMBL/GenBank/DDBJ databases">
        <title>The genome sequence of Plasmodium falciparum Dd2.</title>
        <authorList>
            <consortium name="The Broad Institute Genome Sequencing Platform"/>
            <person name="Birren B."/>
            <person name="Lander E."/>
            <person name="Galagan J."/>
            <person name="Nusbaum C."/>
            <person name="Devon K."/>
            <person name="Henn M."/>
            <person name="Jaffe D."/>
            <person name="Butler J."/>
            <person name="Alvarez P."/>
            <person name="Gnerre S."/>
            <person name="Grabherr M."/>
            <person name="Kleber M."/>
            <person name="Mauceli E."/>
            <person name="Brockman W."/>
            <person name="MacCallum I.A."/>
            <person name="Rounsley S."/>
            <person name="Young S."/>
            <person name="LaButti K."/>
            <person name="Pushparaj V."/>
            <person name="DeCaprio D."/>
            <person name="Crawford M."/>
            <person name="Koehrsen M."/>
            <person name="Engels R."/>
            <person name="Montgomery P."/>
            <person name="Pearson M."/>
            <person name="Howarth C."/>
            <person name="Larson L."/>
            <person name="Luoma S."/>
            <person name="White J."/>
            <person name="Kodira C."/>
            <person name="Zeng Q."/>
            <person name="O'Leary S."/>
            <person name="Yandava C."/>
            <person name="Alvarado L."/>
            <person name="Wirth D."/>
            <person name="Volkman S."/>
            <person name="Hartl D."/>
        </authorList>
    </citation>
    <scope>NUCLEOTIDE SEQUENCE [LARGE SCALE GENOMIC DNA]</scope>
</reference>
<gene>
    <name evidence="2" type="ORF">PFDG_00049</name>
</gene>
<sequence length="784" mass="92249">MNSIKGSAKELFKHLKDEVILDRIEEKCNICMKVCVYFSFFINLIQQNNTYSYDEDSNIISSTHSNDEEYYEDIKYLKKEQLKAYICKLRKELRNYKMRELHLLSEIKYLKRKVTRLNDLIEHDNILLRGNRKGSNSLKYYDDNYSNKSYEQGGEISSCYMKTSEGKYLIKKNRFLYDSKNTIHNFHKKHRDFSINSINESINNCRRNRSMSNTLLYKQSKQQNKQQHQRQGGKGWGLELGREEDSSNMLHNITSKSVYSLKNINGYNNDNINTILYRNKYNSNNSTSSYYINNNNNNMKRYNSSTSLLCSNKNINLSRKSLISNTMHNNKTNNIFSSNRSLASFSKYELKQHLISNSKHKRDNLLTNKINHNITRDIQNYHKTRQRILSNNNISEKSTGTLLNKLSTLNNKNKHGQKILPKNNINIKCNIMNHKGNNNPNECPSNIITKPISNDKEKKKKTMREKKKNCYEDMFHFKHHQNILNKKYTSSYEYTKNKTKQNKENMINKNVKSISQKKENNIQSVEATQHNLQQIKNDAKIQNNNNMSDENNSFVLDPLVSDENKHQKEIKDVKPINDDVNKTSGRLNEQTNLQNVTSEKNMTYTSKSNHDSFISSENERVKEYLNKCRLKQKNKINTEQKNKINTEQKNKINTEQKKSEKQPSLNTITKESRNSKLIGLKQHIDIEIKETFRKELDELKKRNNNIILKPSNFYNFPMDTSSSNTSDNSDNNICHKKENINDMKCTKYNVKTNPLKESTLLNISFNCIDKRITNLQNYLKNTKR</sequence>
<feature type="region of interest" description="Disordered" evidence="1">
    <location>
        <begin position="636"/>
        <end position="670"/>
    </location>
</feature>
<dbReference type="AlphaFoldDB" id="A0A0L7LW25"/>
<dbReference type="KEGG" id="pfd:PFDG_00049"/>